<accession>A0A8J4A344</accession>
<feature type="region of interest" description="Disordered" evidence="2">
    <location>
        <begin position="279"/>
        <end position="333"/>
    </location>
</feature>
<dbReference type="SUPFAM" id="SSF51064">
    <property type="entry name" value="Head domain of nucleotide exchange factor GrpE"/>
    <property type="match status" value="1"/>
</dbReference>
<feature type="transmembrane region" description="Helical" evidence="3">
    <location>
        <begin position="132"/>
        <end position="156"/>
    </location>
</feature>
<dbReference type="RefSeq" id="WP_239160861.1">
    <property type="nucleotide sequence ID" value="NZ_BOPH01000113.1"/>
</dbReference>
<feature type="region of interest" description="Disordered" evidence="2">
    <location>
        <begin position="37"/>
        <end position="123"/>
    </location>
</feature>
<evidence type="ECO:0000313" key="4">
    <source>
        <dbReference type="EMBL" id="GIJ73328.1"/>
    </source>
</evidence>
<gene>
    <name evidence="4" type="ORF">Voc01_082450</name>
</gene>
<dbReference type="GO" id="GO:0000774">
    <property type="term" value="F:adenyl-nucleotide exchange factor activity"/>
    <property type="evidence" value="ECO:0007669"/>
    <property type="project" value="InterPro"/>
</dbReference>
<dbReference type="GO" id="GO:0051087">
    <property type="term" value="F:protein-folding chaperone binding"/>
    <property type="evidence" value="ECO:0007669"/>
    <property type="project" value="InterPro"/>
</dbReference>
<dbReference type="GO" id="GO:0006457">
    <property type="term" value="P:protein folding"/>
    <property type="evidence" value="ECO:0007669"/>
    <property type="project" value="InterPro"/>
</dbReference>
<dbReference type="Proteomes" id="UP000635606">
    <property type="component" value="Unassembled WGS sequence"/>
</dbReference>
<dbReference type="InterPro" id="IPR000740">
    <property type="entry name" value="GrpE"/>
</dbReference>
<sequence length="333" mass="33018">MSPNSLRVLAGAAAAVIVLLTGIAVGFIGAAPECPAPAAPPAQQTTPTPAATSAAPTGNPNNQGGINDGGNNNQGQGDGTLGGGVGRDRTATNGATTPPDTRPQETTAATNQAAPAPQAATGPACEGEEFSLLAAAAGVAGAGLASVTLLAFLLAAQSRRPVVPVSGPPAAAGPSRGTDPRLDADRAALVRACIYVRDRVTSRALADRLAAALRDAGVNVVEPVGERFDPARHEAGGATPAKDPTQTGTIAAVEVPGYVDRSGRVLRAPVVTVYQGGPGAPQAAQGANPALSQPSGAYPTVNPPSGAYPTVSRRTAPGPSTTQQPRRRGEEDR</sequence>
<evidence type="ECO:0000313" key="5">
    <source>
        <dbReference type="Proteomes" id="UP000635606"/>
    </source>
</evidence>
<evidence type="ECO:0000256" key="2">
    <source>
        <dbReference type="SAM" id="MobiDB-lite"/>
    </source>
</evidence>
<comment type="caution">
    <text evidence="4">The sequence shown here is derived from an EMBL/GenBank/DDBJ whole genome shotgun (WGS) entry which is preliminary data.</text>
</comment>
<keyword evidence="3" id="KW-0472">Membrane</keyword>
<keyword evidence="1" id="KW-0143">Chaperone</keyword>
<feature type="compositionally biased region" description="Gly residues" evidence="2">
    <location>
        <begin position="76"/>
        <end position="85"/>
    </location>
</feature>
<proteinExistence type="predicted"/>
<dbReference type="GO" id="GO:0042803">
    <property type="term" value="F:protein homodimerization activity"/>
    <property type="evidence" value="ECO:0007669"/>
    <property type="project" value="InterPro"/>
</dbReference>
<dbReference type="EMBL" id="BOPH01000113">
    <property type="protein sequence ID" value="GIJ73328.1"/>
    <property type="molecule type" value="Genomic_DNA"/>
</dbReference>
<organism evidence="4 5">
    <name type="scientific">Virgisporangium ochraceum</name>
    <dbReference type="NCBI Taxonomy" id="65505"/>
    <lineage>
        <taxon>Bacteria</taxon>
        <taxon>Bacillati</taxon>
        <taxon>Actinomycetota</taxon>
        <taxon>Actinomycetes</taxon>
        <taxon>Micromonosporales</taxon>
        <taxon>Micromonosporaceae</taxon>
        <taxon>Virgisporangium</taxon>
    </lineage>
</organism>
<dbReference type="InterPro" id="IPR009012">
    <property type="entry name" value="GrpE_head"/>
</dbReference>
<evidence type="ECO:0000256" key="1">
    <source>
        <dbReference type="ARBA" id="ARBA00023186"/>
    </source>
</evidence>
<keyword evidence="3" id="KW-1133">Transmembrane helix</keyword>
<keyword evidence="3" id="KW-0812">Transmembrane</keyword>
<evidence type="ECO:0008006" key="6">
    <source>
        <dbReference type="Google" id="ProtNLM"/>
    </source>
</evidence>
<feature type="compositionally biased region" description="Low complexity" evidence="2">
    <location>
        <begin position="104"/>
        <end position="123"/>
    </location>
</feature>
<dbReference type="Gene3D" id="2.30.22.10">
    <property type="entry name" value="Head domain of nucleotide exchange factor GrpE"/>
    <property type="match status" value="1"/>
</dbReference>
<evidence type="ECO:0000256" key="3">
    <source>
        <dbReference type="SAM" id="Phobius"/>
    </source>
</evidence>
<reference evidence="4" key="1">
    <citation type="submission" date="2021-01" db="EMBL/GenBank/DDBJ databases">
        <title>Whole genome shotgun sequence of Virgisporangium ochraceum NBRC 16418.</title>
        <authorList>
            <person name="Komaki H."/>
            <person name="Tamura T."/>
        </authorList>
    </citation>
    <scope>NUCLEOTIDE SEQUENCE</scope>
    <source>
        <strain evidence="4">NBRC 16418</strain>
    </source>
</reference>
<name>A0A8J4A344_9ACTN</name>
<feature type="compositionally biased region" description="Low complexity" evidence="2">
    <location>
        <begin position="41"/>
        <end position="75"/>
    </location>
</feature>
<feature type="compositionally biased region" description="Low complexity" evidence="2">
    <location>
        <begin position="280"/>
        <end position="290"/>
    </location>
</feature>
<keyword evidence="5" id="KW-1185">Reference proteome</keyword>
<dbReference type="AlphaFoldDB" id="A0A8J4A344"/>
<protein>
    <recommendedName>
        <fullName evidence="6">GrpE protein</fullName>
    </recommendedName>
</protein>
<dbReference type="Pfam" id="PF01025">
    <property type="entry name" value="GrpE"/>
    <property type="match status" value="1"/>
</dbReference>